<dbReference type="EMBL" id="VIWV01000001">
    <property type="protein sequence ID" value="TWF84623.1"/>
    <property type="molecule type" value="Genomic_DNA"/>
</dbReference>
<gene>
    <name evidence="1" type="ORF">FHX78_111558</name>
</gene>
<reference evidence="1 2" key="1">
    <citation type="submission" date="2019-06" db="EMBL/GenBank/DDBJ databases">
        <title>Sequencing the genomes of 1000 actinobacteria strains.</title>
        <authorList>
            <person name="Klenk H.-P."/>
        </authorList>
    </citation>
    <scope>NUCLEOTIDE SEQUENCE [LARGE SCALE GENOMIC DNA]</scope>
    <source>
        <strain evidence="1 2">DSM 41695</strain>
    </source>
</reference>
<comment type="caution">
    <text evidence="1">The sequence shown here is derived from an EMBL/GenBank/DDBJ whole genome shotgun (WGS) entry which is preliminary data.</text>
</comment>
<dbReference type="InterPro" id="IPR023214">
    <property type="entry name" value="HAD_sf"/>
</dbReference>
<keyword evidence="2" id="KW-1185">Reference proteome</keyword>
<dbReference type="InterPro" id="IPR036412">
    <property type="entry name" value="HAD-like_sf"/>
</dbReference>
<sequence>MPALVVFDCFGTVVTELTPMPEAPELARRLAAALELPAATAAAVIDDLIGTLWTALTDPAAEQPASRALLARVLDEHGVPADAAAVDRTLWHVMGPDDGRFRLCAPAAEAMVRTAAAGHTVRMVSTCYLPGDQMRRLLAGLGVPDVLDACLFSADGGPKKPDPRAFAAVGAGDFTRRVMVGDTPHNDIAPARELGWDTVQVDAAAPDFTPLHALLGI</sequence>
<dbReference type="SUPFAM" id="SSF56784">
    <property type="entry name" value="HAD-like"/>
    <property type="match status" value="1"/>
</dbReference>
<organism evidence="1 2">
    <name type="scientific">Streptomyces capillispiralis</name>
    <dbReference type="NCBI Taxonomy" id="68182"/>
    <lineage>
        <taxon>Bacteria</taxon>
        <taxon>Bacillati</taxon>
        <taxon>Actinomycetota</taxon>
        <taxon>Actinomycetes</taxon>
        <taxon>Kitasatosporales</taxon>
        <taxon>Streptomycetaceae</taxon>
        <taxon>Streptomyces</taxon>
    </lineage>
</organism>
<dbReference type="Proteomes" id="UP000316603">
    <property type="component" value="Unassembled WGS sequence"/>
</dbReference>
<accession>A0A561TC29</accession>
<dbReference type="RefSeq" id="WP_145866719.1">
    <property type="nucleotide sequence ID" value="NZ_BNCE01000023.1"/>
</dbReference>
<dbReference type="OrthoDB" id="4308452at2"/>
<dbReference type="Pfam" id="PF00702">
    <property type="entry name" value="Hydrolase"/>
    <property type="match status" value="1"/>
</dbReference>
<proteinExistence type="predicted"/>
<name>A0A561TC29_9ACTN</name>
<evidence type="ECO:0000313" key="1">
    <source>
        <dbReference type="EMBL" id="TWF84623.1"/>
    </source>
</evidence>
<dbReference type="Gene3D" id="3.40.50.1000">
    <property type="entry name" value="HAD superfamily/HAD-like"/>
    <property type="match status" value="1"/>
</dbReference>
<dbReference type="AlphaFoldDB" id="A0A561TC29"/>
<protein>
    <submittedName>
        <fullName evidence="1">FMN phosphatase YigB (HAD superfamily)</fullName>
    </submittedName>
</protein>
<evidence type="ECO:0000313" key="2">
    <source>
        <dbReference type="Proteomes" id="UP000316603"/>
    </source>
</evidence>